<feature type="compositionally biased region" description="Basic and acidic residues" evidence="1">
    <location>
        <begin position="1"/>
        <end position="17"/>
    </location>
</feature>
<feature type="compositionally biased region" description="Polar residues" evidence="1">
    <location>
        <begin position="224"/>
        <end position="238"/>
    </location>
</feature>
<feature type="region of interest" description="Disordered" evidence="1">
    <location>
        <begin position="1"/>
        <end position="25"/>
    </location>
</feature>
<sequence length="479" mass="51690">MRNGHGRSDTLSEDTHTHRPASRSINNTLPERLRFILENKDHPQANRLPYDVAFPMEPGMFSIWWHTVQGEDRYDASSLGPQYTELVEFIRKNAHSRQHTSQTVFGPNASYFTFSPHGYSWQHLPRDLKASIKGRMNLGRPTCVALGVHGSFVVLFEDGVRIFEGLRHYPAVNELIRKREGIAYISLNPHEEGMYYAVCGDGSASWSLPDDWERAVKNVCSAISSPPRSPTVGWNSPHGSPPPSWNSPHGSPPLGLHSRTPSFHASPPGFLSHPPAFHSPPPNFQLPSPILHSPPPSWHSPASLVSYSPPVGALLGAADSLVSPPRMSWAMFKAVEHIWSAYAHQSSAASNLGNNFAATGSGSPQALLADPSGNAANDPSNAFFADPGNNMPVDPNNVPDGAFLVDPNMMQTGAFMVDPSNMPPQGSFIFDPSNVVPSGFDPSSLTDFAGGLDPGILGSFIGALDPSSVLDGIATIFGN</sequence>
<evidence type="ECO:0000313" key="3">
    <source>
        <dbReference type="Proteomes" id="UP001221142"/>
    </source>
</evidence>
<organism evidence="2 3">
    <name type="scientific">Roridomyces roridus</name>
    <dbReference type="NCBI Taxonomy" id="1738132"/>
    <lineage>
        <taxon>Eukaryota</taxon>
        <taxon>Fungi</taxon>
        <taxon>Dikarya</taxon>
        <taxon>Basidiomycota</taxon>
        <taxon>Agaricomycotina</taxon>
        <taxon>Agaricomycetes</taxon>
        <taxon>Agaricomycetidae</taxon>
        <taxon>Agaricales</taxon>
        <taxon>Marasmiineae</taxon>
        <taxon>Mycenaceae</taxon>
        <taxon>Roridomyces</taxon>
    </lineage>
</organism>
<feature type="region of interest" description="Disordered" evidence="1">
    <location>
        <begin position="224"/>
        <end position="292"/>
    </location>
</feature>
<name>A0AAD7BFB8_9AGAR</name>
<accession>A0AAD7BFB8</accession>
<dbReference type="EMBL" id="JARKIF010000018">
    <property type="protein sequence ID" value="KAJ7619354.1"/>
    <property type="molecule type" value="Genomic_DNA"/>
</dbReference>
<comment type="caution">
    <text evidence="2">The sequence shown here is derived from an EMBL/GenBank/DDBJ whole genome shotgun (WGS) entry which is preliminary data.</text>
</comment>
<gene>
    <name evidence="2" type="ORF">FB45DRAFT_930551</name>
</gene>
<keyword evidence="3" id="KW-1185">Reference proteome</keyword>
<proteinExistence type="predicted"/>
<dbReference type="Proteomes" id="UP001221142">
    <property type="component" value="Unassembled WGS sequence"/>
</dbReference>
<feature type="region of interest" description="Disordered" evidence="1">
    <location>
        <begin position="363"/>
        <end position="391"/>
    </location>
</feature>
<reference evidence="2" key="1">
    <citation type="submission" date="2023-03" db="EMBL/GenBank/DDBJ databases">
        <title>Massive genome expansion in bonnet fungi (Mycena s.s.) driven by repeated elements and novel gene families across ecological guilds.</title>
        <authorList>
            <consortium name="Lawrence Berkeley National Laboratory"/>
            <person name="Harder C.B."/>
            <person name="Miyauchi S."/>
            <person name="Viragh M."/>
            <person name="Kuo A."/>
            <person name="Thoen E."/>
            <person name="Andreopoulos B."/>
            <person name="Lu D."/>
            <person name="Skrede I."/>
            <person name="Drula E."/>
            <person name="Henrissat B."/>
            <person name="Morin E."/>
            <person name="Kohler A."/>
            <person name="Barry K."/>
            <person name="LaButti K."/>
            <person name="Morin E."/>
            <person name="Salamov A."/>
            <person name="Lipzen A."/>
            <person name="Mereny Z."/>
            <person name="Hegedus B."/>
            <person name="Baldrian P."/>
            <person name="Stursova M."/>
            <person name="Weitz H."/>
            <person name="Taylor A."/>
            <person name="Grigoriev I.V."/>
            <person name="Nagy L.G."/>
            <person name="Martin F."/>
            <person name="Kauserud H."/>
        </authorList>
    </citation>
    <scope>NUCLEOTIDE SEQUENCE</scope>
    <source>
        <strain evidence="2">9284</strain>
    </source>
</reference>
<protein>
    <submittedName>
        <fullName evidence="2">Uncharacterized protein</fullName>
    </submittedName>
</protein>
<evidence type="ECO:0000256" key="1">
    <source>
        <dbReference type="SAM" id="MobiDB-lite"/>
    </source>
</evidence>
<evidence type="ECO:0000313" key="2">
    <source>
        <dbReference type="EMBL" id="KAJ7619354.1"/>
    </source>
</evidence>
<dbReference type="AlphaFoldDB" id="A0AAD7BFB8"/>